<reference evidence="2 3" key="1">
    <citation type="submission" date="2020-05" db="EMBL/GenBank/DDBJ databases">
        <title>Genome sequencing of Spirosoma sp. TS118.</title>
        <authorList>
            <person name="Lee J.-H."/>
            <person name="Jeong S."/>
            <person name="Zhao L."/>
            <person name="Jung J.-H."/>
            <person name="Kim M.-K."/>
            <person name="Lim S."/>
        </authorList>
    </citation>
    <scope>NUCLEOTIDE SEQUENCE [LARGE SCALE GENOMIC DNA]</scope>
    <source>
        <strain evidence="2 3">TS118</strain>
    </source>
</reference>
<dbReference type="Proteomes" id="UP000502756">
    <property type="component" value="Chromosome"/>
</dbReference>
<evidence type="ECO:0000313" key="3">
    <source>
        <dbReference type="Proteomes" id="UP000502756"/>
    </source>
</evidence>
<dbReference type="Pfam" id="PF12867">
    <property type="entry name" value="DinB_2"/>
    <property type="match status" value="1"/>
</dbReference>
<dbReference type="RefSeq" id="WP_171738587.1">
    <property type="nucleotide sequence ID" value="NZ_CP053435.1"/>
</dbReference>
<keyword evidence="3" id="KW-1185">Reference proteome</keyword>
<sequence>MQKEILLDLLVQNQITSLTIFDKITAENAHHRLNEQTASAGFIFRHVGETFNLFGLFFGLPTEVRNTTMGQTDSGQGQDLEMSRRLVEEGYNRLKNYIENTPDSAWLEPIETPFFGTVSRVRLFSHILFHNSHHAGQVALTLSKGRT</sequence>
<accession>A0A6M5Y4L5</accession>
<dbReference type="EMBL" id="CP053435">
    <property type="protein sequence ID" value="QJW88749.1"/>
    <property type="molecule type" value="Genomic_DNA"/>
</dbReference>
<dbReference type="SUPFAM" id="SSF109854">
    <property type="entry name" value="DinB/YfiT-like putative metalloenzymes"/>
    <property type="match status" value="1"/>
</dbReference>
<proteinExistence type="predicted"/>
<dbReference type="InterPro" id="IPR024775">
    <property type="entry name" value="DinB-like"/>
</dbReference>
<name>A0A6M5Y4L5_9BACT</name>
<gene>
    <name evidence="2" type="ORF">HNV11_04815</name>
</gene>
<dbReference type="InterPro" id="IPR034660">
    <property type="entry name" value="DinB/YfiT-like"/>
</dbReference>
<feature type="domain" description="DinB-like" evidence="1">
    <location>
        <begin position="14"/>
        <end position="138"/>
    </location>
</feature>
<dbReference type="AlphaFoldDB" id="A0A6M5Y4L5"/>
<dbReference type="KEGG" id="stae:HNV11_04815"/>
<dbReference type="Gene3D" id="1.20.120.450">
    <property type="entry name" value="dinb family like domain"/>
    <property type="match status" value="1"/>
</dbReference>
<organism evidence="2 3">
    <name type="scientific">Spirosoma taeanense</name>
    <dbReference type="NCBI Taxonomy" id="2735870"/>
    <lineage>
        <taxon>Bacteria</taxon>
        <taxon>Pseudomonadati</taxon>
        <taxon>Bacteroidota</taxon>
        <taxon>Cytophagia</taxon>
        <taxon>Cytophagales</taxon>
        <taxon>Cytophagaceae</taxon>
        <taxon>Spirosoma</taxon>
    </lineage>
</organism>
<evidence type="ECO:0000259" key="1">
    <source>
        <dbReference type="Pfam" id="PF12867"/>
    </source>
</evidence>
<protein>
    <submittedName>
        <fullName evidence="2">DinB family protein</fullName>
    </submittedName>
</protein>
<evidence type="ECO:0000313" key="2">
    <source>
        <dbReference type="EMBL" id="QJW88749.1"/>
    </source>
</evidence>